<sequence>MVTACPVFSLKRISNRRSLLGMVVVIELFGAEWKVHRIAGEPMDQGVPPCWVLCIPIKYPIIEG</sequence>
<gene>
    <name evidence="1" type="ORF">DSLASN_00370</name>
</gene>
<evidence type="ECO:0000313" key="1">
    <source>
        <dbReference type="EMBL" id="BCS94405.1"/>
    </source>
</evidence>
<dbReference type="Proteomes" id="UP001320148">
    <property type="component" value="Chromosome"/>
</dbReference>
<protein>
    <submittedName>
        <fullName evidence="1">Uncharacterized protein</fullName>
    </submittedName>
</protein>
<accession>A0ABN6EYW0</accession>
<keyword evidence="2" id="KW-1185">Reference proteome</keyword>
<evidence type="ECO:0000313" key="2">
    <source>
        <dbReference type="Proteomes" id="UP001320148"/>
    </source>
</evidence>
<name>A0ABN6EYW0_9BACT</name>
<proteinExistence type="predicted"/>
<organism evidence="1 2">
    <name type="scientific">Desulfoluna limicola</name>
    <dbReference type="NCBI Taxonomy" id="2810562"/>
    <lineage>
        <taxon>Bacteria</taxon>
        <taxon>Pseudomonadati</taxon>
        <taxon>Thermodesulfobacteriota</taxon>
        <taxon>Desulfobacteria</taxon>
        <taxon>Desulfobacterales</taxon>
        <taxon>Desulfolunaceae</taxon>
        <taxon>Desulfoluna</taxon>
    </lineage>
</organism>
<dbReference type="EMBL" id="AP024488">
    <property type="protein sequence ID" value="BCS94405.1"/>
    <property type="molecule type" value="Genomic_DNA"/>
</dbReference>
<reference evidence="1 2" key="1">
    <citation type="submission" date="2021-02" db="EMBL/GenBank/DDBJ databases">
        <title>Complete genome of Desulfoluna sp. strain ASN36.</title>
        <authorList>
            <person name="Takahashi A."/>
            <person name="Kojima H."/>
            <person name="Fukui M."/>
        </authorList>
    </citation>
    <scope>NUCLEOTIDE SEQUENCE [LARGE SCALE GENOMIC DNA]</scope>
    <source>
        <strain evidence="1 2">ASN36</strain>
    </source>
</reference>